<accession>A0ABR4N156</accession>
<evidence type="ECO:0000256" key="1">
    <source>
        <dbReference type="SAM" id="MobiDB-lite"/>
    </source>
</evidence>
<keyword evidence="2" id="KW-0472">Membrane</keyword>
<reference evidence="3 4" key="1">
    <citation type="submission" date="2023-09" db="EMBL/GenBank/DDBJ databases">
        <title>Pangenome analysis of Batrachochytrium dendrobatidis and related Chytrids.</title>
        <authorList>
            <person name="Yacoub M.N."/>
            <person name="Stajich J.E."/>
            <person name="James T.Y."/>
        </authorList>
    </citation>
    <scope>NUCLEOTIDE SEQUENCE [LARGE SCALE GENOMIC DNA]</scope>
    <source>
        <strain evidence="3 4">JEL0888</strain>
    </source>
</reference>
<evidence type="ECO:0000313" key="3">
    <source>
        <dbReference type="EMBL" id="KAL2913260.1"/>
    </source>
</evidence>
<dbReference type="InterPro" id="IPR050846">
    <property type="entry name" value="TLCD"/>
</dbReference>
<dbReference type="PANTHER" id="PTHR13439:SF0">
    <property type="entry name" value="TOPOISOMERASE I DAMAGE AFFECTED PROTEIN 4"/>
    <property type="match status" value="1"/>
</dbReference>
<evidence type="ECO:0000256" key="2">
    <source>
        <dbReference type="SAM" id="Phobius"/>
    </source>
</evidence>
<feature type="region of interest" description="Disordered" evidence="1">
    <location>
        <begin position="289"/>
        <end position="318"/>
    </location>
</feature>
<keyword evidence="2" id="KW-1133">Transmembrane helix</keyword>
<dbReference type="Proteomes" id="UP001527925">
    <property type="component" value="Unassembled WGS sequence"/>
</dbReference>
<name>A0ABR4N156_9FUNG</name>
<evidence type="ECO:0008006" key="5">
    <source>
        <dbReference type="Google" id="ProtNLM"/>
    </source>
</evidence>
<dbReference type="EMBL" id="JADGIZ020000049">
    <property type="protein sequence ID" value="KAL2913260.1"/>
    <property type="molecule type" value="Genomic_DNA"/>
</dbReference>
<gene>
    <name evidence="3" type="ORF">HK105_207262</name>
</gene>
<dbReference type="PANTHER" id="PTHR13439">
    <property type="entry name" value="CT120 PROTEIN"/>
    <property type="match status" value="1"/>
</dbReference>
<protein>
    <recommendedName>
        <fullName evidence="5">TLC domain-containing protein</fullName>
    </recommendedName>
</protein>
<keyword evidence="4" id="KW-1185">Reference proteome</keyword>
<organism evidence="3 4">
    <name type="scientific">Polyrhizophydium stewartii</name>
    <dbReference type="NCBI Taxonomy" id="2732419"/>
    <lineage>
        <taxon>Eukaryota</taxon>
        <taxon>Fungi</taxon>
        <taxon>Fungi incertae sedis</taxon>
        <taxon>Chytridiomycota</taxon>
        <taxon>Chytridiomycota incertae sedis</taxon>
        <taxon>Chytridiomycetes</taxon>
        <taxon>Rhizophydiales</taxon>
        <taxon>Rhizophydiales incertae sedis</taxon>
        <taxon>Polyrhizophydium</taxon>
    </lineage>
</organism>
<sequence>MSTGGVAEPAAPGSAAATPADAAIAEARAVHAAAAASRPHFHRHHMSLLAAVADARVLGPLAAYVLLHAGTHAALRRLAQAAPWLAALTPAQTHYVSQKLPSAVHSLRGVSASLSALASVRHGSPFTSYPRLADVALADFTAFAFYGMYVMALQAREHWSAWIHHGLGVVGTALERVYRISAVLPVSFIIPEATVPASSAVWLMQRAGADKSHPCWFQAALAVRAVAFLIFRLPVPAIVAARFWAELGVHYARRVRDGAKMLVDAMPESPGVASADSTGISRAALTRLAGPDRTSGSSSSTAASSLPAAATSSPAAHEKRQHAQLTNARIAALLVDDAAHMPRIVSLLLVLNSLAFSVLNVYWSVLVIRAWWRFRPSDVAAAAAAVASVAKTAAAIHHI</sequence>
<proteinExistence type="predicted"/>
<feature type="compositionally biased region" description="Low complexity" evidence="1">
    <location>
        <begin position="294"/>
        <end position="315"/>
    </location>
</feature>
<evidence type="ECO:0000313" key="4">
    <source>
        <dbReference type="Proteomes" id="UP001527925"/>
    </source>
</evidence>
<comment type="caution">
    <text evidence="3">The sequence shown here is derived from an EMBL/GenBank/DDBJ whole genome shotgun (WGS) entry which is preliminary data.</text>
</comment>
<keyword evidence="2" id="KW-0812">Transmembrane</keyword>
<feature type="transmembrane region" description="Helical" evidence="2">
    <location>
        <begin position="344"/>
        <end position="368"/>
    </location>
</feature>